<name>A0A8E2DWY3_9PEZI</name>
<dbReference type="AlphaFoldDB" id="A0A8E2DWY3"/>
<organism evidence="7 8">
    <name type="scientific">Lepidopterella palustris CBS 459.81</name>
    <dbReference type="NCBI Taxonomy" id="1314670"/>
    <lineage>
        <taxon>Eukaryota</taxon>
        <taxon>Fungi</taxon>
        <taxon>Dikarya</taxon>
        <taxon>Ascomycota</taxon>
        <taxon>Pezizomycotina</taxon>
        <taxon>Dothideomycetes</taxon>
        <taxon>Pleosporomycetidae</taxon>
        <taxon>Mytilinidiales</taxon>
        <taxon>Argynnaceae</taxon>
        <taxon>Lepidopterella</taxon>
    </lineage>
</organism>
<comment type="subcellular location">
    <subcellularLocation>
        <location evidence="1">Membrane</location>
        <topology evidence="1">Multi-pass membrane protein</topology>
    </subcellularLocation>
</comment>
<evidence type="ECO:0000313" key="7">
    <source>
        <dbReference type="EMBL" id="OCK73134.1"/>
    </source>
</evidence>
<feature type="transmembrane region" description="Helical" evidence="6">
    <location>
        <begin position="62"/>
        <end position="84"/>
    </location>
</feature>
<feature type="non-terminal residue" evidence="7">
    <location>
        <position position="1"/>
    </location>
</feature>
<evidence type="ECO:0000256" key="6">
    <source>
        <dbReference type="SAM" id="Phobius"/>
    </source>
</evidence>
<feature type="transmembrane region" description="Helical" evidence="6">
    <location>
        <begin position="96"/>
        <end position="116"/>
    </location>
</feature>
<keyword evidence="8" id="KW-1185">Reference proteome</keyword>
<sequence length="320" mass="36139">PTATSSSYCTTAVPGKYGYVPEDACNAQWNYYPSFAAAVAFAVLFGFVLVGHVVEAFVFRKAYCWVLIMGASWEFASFITRALGAHNQQSQALVTVSQLLLLLSPLWINAFVYMTVGRLIHFFHPTQRIWRIRGSSVAKYFVWADIISFLVQGTGGSMLSPGNSSSTIKLGLDVYMGGVGLQEGFILVFVGLIFKFQREMIEVERKGEIRVGRERWRGLVWVLYAVLALISMRIIYRLIEYSRGLNTNNPLPFHEAYMYVLDVMPMFTALIILNVWHPGRVLVGPDSSFPKLTRKEKKALKAEKKAIKAEKKAQKSERKR</sequence>
<evidence type="ECO:0008006" key="9">
    <source>
        <dbReference type="Google" id="ProtNLM"/>
    </source>
</evidence>
<protein>
    <recommendedName>
        <fullName evidence="9">RTA1-domain-containing protein</fullName>
    </recommendedName>
</protein>
<evidence type="ECO:0000256" key="3">
    <source>
        <dbReference type="ARBA" id="ARBA00022989"/>
    </source>
</evidence>
<dbReference type="PANTHER" id="PTHR31465:SF15">
    <property type="entry name" value="LIPID TRANSPORTER ATNI-RELATED"/>
    <property type="match status" value="1"/>
</dbReference>
<accession>A0A8E2DWY3</accession>
<evidence type="ECO:0000256" key="5">
    <source>
        <dbReference type="SAM" id="Coils"/>
    </source>
</evidence>
<feature type="transmembrane region" description="Helical" evidence="6">
    <location>
        <begin position="31"/>
        <end position="50"/>
    </location>
</feature>
<feature type="transmembrane region" description="Helical" evidence="6">
    <location>
        <begin position="216"/>
        <end position="236"/>
    </location>
</feature>
<keyword evidence="5" id="KW-0175">Coiled coil</keyword>
<feature type="transmembrane region" description="Helical" evidence="6">
    <location>
        <begin position="137"/>
        <end position="155"/>
    </location>
</feature>
<gene>
    <name evidence="7" type="ORF">K432DRAFT_254932</name>
</gene>
<dbReference type="OrthoDB" id="5384040at2759"/>
<evidence type="ECO:0000256" key="1">
    <source>
        <dbReference type="ARBA" id="ARBA00004141"/>
    </source>
</evidence>
<dbReference type="PANTHER" id="PTHR31465">
    <property type="entry name" value="PROTEIN RTA1-RELATED"/>
    <property type="match status" value="1"/>
</dbReference>
<reference evidence="7 8" key="1">
    <citation type="journal article" date="2016" name="Nat. Commun.">
        <title>Ectomycorrhizal ecology is imprinted in the genome of the dominant symbiotic fungus Cenococcum geophilum.</title>
        <authorList>
            <consortium name="DOE Joint Genome Institute"/>
            <person name="Peter M."/>
            <person name="Kohler A."/>
            <person name="Ohm R.A."/>
            <person name="Kuo A."/>
            <person name="Krutzmann J."/>
            <person name="Morin E."/>
            <person name="Arend M."/>
            <person name="Barry K.W."/>
            <person name="Binder M."/>
            <person name="Choi C."/>
            <person name="Clum A."/>
            <person name="Copeland A."/>
            <person name="Grisel N."/>
            <person name="Haridas S."/>
            <person name="Kipfer T."/>
            <person name="LaButti K."/>
            <person name="Lindquist E."/>
            <person name="Lipzen A."/>
            <person name="Maire R."/>
            <person name="Meier B."/>
            <person name="Mihaltcheva S."/>
            <person name="Molinier V."/>
            <person name="Murat C."/>
            <person name="Poggeler S."/>
            <person name="Quandt C.A."/>
            <person name="Sperisen C."/>
            <person name="Tritt A."/>
            <person name="Tisserant E."/>
            <person name="Crous P.W."/>
            <person name="Henrissat B."/>
            <person name="Nehls U."/>
            <person name="Egli S."/>
            <person name="Spatafora J.W."/>
            <person name="Grigoriev I.V."/>
            <person name="Martin F.M."/>
        </authorList>
    </citation>
    <scope>NUCLEOTIDE SEQUENCE [LARGE SCALE GENOMIC DNA]</scope>
    <source>
        <strain evidence="7 8">CBS 459.81</strain>
    </source>
</reference>
<feature type="transmembrane region" description="Helical" evidence="6">
    <location>
        <begin position="175"/>
        <end position="196"/>
    </location>
</feature>
<evidence type="ECO:0000256" key="4">
    <source>
        <dbReference type="ARBA" id="ARBA00023136"/>
    </source>
</evidence>
<dbReference type="Pfam" id="PF04479">
    <property type="entry name" value="RTA1"/>
    <property type="match status" value="1"/>
</dbReference>
<keyword evidence="3 6" id="KW-1133">Transmembrane helix</keyword>
<feature type="non-terminal residue" evidence="7">
    <location>
        <position position="320"/>
    </location>
</feature>
<keyword evidence="4 6" id="KW-0472">Membrane</keyword>
<feature type="coiled-coil region" evidence="5">
    <location>
        <begin position="292"/>
        <end position="319"/>
    </location>
</feature>
<keyword evidence="2 6" id="KW-0812">Transmembrane</keyword>
<evidence type="ECO:0000313" key="8">
    <source>
        <dbReference type="Proteomes" id="UP000250266"/>
    </source>
</evidence>
<dbReference type="GO" id="GO:0016020">
    <property type="term" value="C:membrane"/>
    <property type="evidence" value="ECO:0007669"/>
    <property type="project" value="UniProtKB-SubCell"/>
</dbReference>
<evidence type="ECO:0000256" key="2">
    <source>
        <dbReference type="ARBA" id="ARBA00022692"/>
    </source>
</evidence>
<proteinExistence type="predicted"/>
<dbReference type="Proteomes" id="UP000250266">
    <property type="component" value="Unassembled WGS sequence"/>
</dbReference>
<feature type="transmembrane region" description="Helical" evidence="6">
    <location>
        <begin position="256"/>
        <end position="276"/>
    </location>
</feature>
<dbReference type="EMBL" id="KV745941">
    <property type="protein sequence ID" value="OCK73134.1"/>
    <property type="molecule type" value="Genomic_DNA"/>
</dbReference>
<dbReference type="InterPro" id="IPR007568">
    <property type="entry name" value="RTA1"/>
</dbReference>